<feature type="signal peptide" evidence="3">
    <location>
        <begin position="1"/>
        <end position="24"/>
    </location>
</feature>
<comment type="caution">
    <text evidence="4">The sequence shown here is derived from an EMBL/GenBank/DDBJ whole genome shotgun (WGS) entry which is preliminary data.</text>
</comment>
<evidence type="ECO:0000256" key="2">
    <source>
        <dbReference type="ARBA" id="ARBA00022803"/>
    </source>
</evidence>
<gene>
    <name evidence="4" type="ORF">DY262_12910</name>
</gene>
<keyword evidence="1" id="KW-0677">Repeat</keyword>
<dbReference type="Pfam" id="PF13432">
    <property type="entry name" value="TPR_16"/>
    <property type="match status" value="3"/>
</dbReference>
<dbReference type="AlphaFoldDB" id="A0A372EI99"/>
<name>A0A372EI99_9BURK</name>
<keyword evidence="2" id="KW-0802">TPR repeat</keyword>
<evidence type="ECO:0000313" key="5">
    <source>
        <dbReference type="Proteomes" id="UP000261931"/>
    </source>
</evidence>
<sequence length="586" mass="64574">MKPAPLHRRLRLPLIVLTCAGALAGPAALAQSPLNPAASSSSLDAPLFYQLLLGELNVRGGDPGAGYSLFLEAAQQQKNPELYRRAVEVALQSRQVDAALAAARAWARDIPSDADASRFTLLALLSLGRVSETAAPLRAVLMATPADDRNGGIAAIPQMYARVNDKAQVLAATREALAPFLTQPAHAGAAWSTIGRLELDLDRPVAATDAARRGHAADPASPYPALLALELLERGQADAEPVVREHIDAARAKDPANTAISTAYARVLLDLGRLRDARVQLERLTTRAPQQPDPWLLLGMLQVRDNALPAANVSLDTYLQLVRDANDERTRRALTQAYLLKAEIAEKQQDYVAANAWIDRIDNPEEIMAAQMRRASVLARQGRLDEARALLRSQPERRPDDARLKLISEAQLLREFKAWREAYQVYGEAVQRFPQDTELLYEQAMMGDKAGQPADMERLLRQLIAIDPNHHHAYNALGYSLADRNERLPEAKQLIEKAVSMAPNDAYIQDSLGWVEFRLGNTERALGILREAYGKRPDPEIAAHLGEVLWVKGQHDDARRVWREGLALASDNETLKSTLKRLNVEP</sequence>
<dbReference type="PANTHER" id="PTHR44227:SF3">
    <property type="entry name" value="PROTEIN O-MANNOSYL-TRANSFERASE TMTC4"/>
    <property type="match status" value="1"/>
</dbReference>
<dbReference type="InterPro" id="IPR019734">
    <property type="entry name" value="TPR_rpt"/>
</dbReference>
<organism evidence="4 5">
    <name type="scientific">Hydrogenophaga borbori</name>
    <dbReference type="NCBI Taxonomy" id="2294117"/>
    <lineage>
        <taxon>Bacteria</taxon>
        <taxon>Pseudomonadati</taxon>
        <taxon>Pseudomonadota</taxon>
        <taxon>Betaproteobacteria</taxon>
        <taxon>Burkholderiales</taxon>
        <taxon>Comamonadaceae</taxon>
        <taxon>Hydrogenophaga</taxon>
    </lineage>
</organism>
<reference evidence="4 5" key="1">
    <citation type="submission" date="2018-08" db="EMBL/GenBank/DDBJ databases">
        <title>Hydrogenophaga sp. LA-38 isolated from sludge.</title>
        <authorList>
            <person name="Im W.-T."/>
        </authorList>
    </citation>
    <scope>NUCLEOTIDE SEQUENCE [LARGE SCALE GENOMIC DNA]</scope>
    <source>
        <strain evidence="4 5">LA-38</strain>
    </source>
</reference>
<dbReference type="InterPro" id="IPR011990">
    <property type="entry name" value="TPR-like_helical_dom_sf"/>
</dbReference>
<dbReference type="Proteomes" id="UP000261931">
    <property type="component" value="Unassembled WGS sequence"/>
</dbReference>
<dbReference type="Pfam" id="PF14559">
    <property type="entry name" value="TPR_19"/>
    <property type="match status" value="1"/>
</dbReference>
<evidence type="ECO:0008006" key="6">
    <source>
        <dbReference type="Google" id="ProtNLM"/>
    </source>
</evidence>
<evidence type="ECO:0000256" key="1">
    <source>
        <dbReference type="ARBA" id="ARBA00022737"/>
    </source>
</evidence>
<keyword evidence="5" id="KW-1185">Reference proteome</keyword>
<keyword evidence="3" id="KW-0732">Signal</keyword>
<dbReference type="PANTHER" id="PTHR44227">
    <property type="match status" value="1"/>
</dbReference>
<evidence type="ECO:0000256" key="3">
    <source>
        <dbReference type="SAM" id="SignalP"/>
    </source>
</evidence>
<proteinExistence type="predicted"/>
<dbReference type="InterPro" id="IPR052346">
    <property type="entry name" value="O-mannosyl-transferase_TMTC"/>
</dbReference>
<accession>A0A372EI99</accession>
<protein>
    <recommendedName>
        <fullName evidence="6">Tetratricopeptide repeat protein</fullName>
    </recommendedName>
</protein>
<evidence type="ECO:0000313" key="4">
    <source>
        <dbReference type="EMBL" id="RFP78206.1"/>
    </source>
</evidence>
<dbReference type="Gene3D" id="1.25.40.10">
    <property type="entry name" value="Tetratricopeptide repeat domain"/>
    <property type="match status" value="2"/>
</dbReference>
<feature type="chain" id="PRO_5016589641" description="Tetratricopeptide repeat protein" evidence="3">
    <location>
        <begin position="25"/>
        <end position="586"/>
    </location>
</feature>
<dbReference type="RefSeq" id="WP_116959467.1">
    <property type="nucleotide sequence ID" value="NZ_QVLS01000007.1"/>
</dbReference>
<dbReference type="SUPFAM" id="SSF48452">
    <property type="entry name" value="TPR-like"/>
    <property type="match status" value="1"/>
</dbReference>
<dbReference type="SMART" id="SM00028">
    <property type="entry name" value="TPR"/>
    <property type="match status" value="5"/>
</dbReference>
<dbReference type="EMBL" id="QVLS01000007">
    <property type="protein sequence ID" value="RFP78206.1"/>
    <property type="molecule type" value="Genomic_DNA"/>
</dbReference>